<evidence type="ECO:0000256" key="1">
    <source>
        <dbReference type="ARBA" id="ARBA00000548"/>
    </source>
</evidence>
<evidence type="ECO:0000256" key="5">
    <source>
        <dbReference type="ARBA" id="ARBA00012595"/>
    </source>
</evidence>
<comment type="similarity">
    <text evidence="4 12">Belongs to the glycosyl hydrolase 13 family.</text>
</comment>
<keyword evidence="17" id="KW-1185">Reference proteome</keyword>
<accession>A0A7M7HF24</accession>
<sequence>MLNGGSQLTDEQNFEKDRTVIVHLFEWTWVDIADECERFLGPYGYAGVQVSPPNEHKYIDTETFDGPWWQRYQPMGYRLNSRSGTAEEFRDMVERCNAVGVRIYVDAVINHMAKHTEDDRYNFPNVPFSTDDFNVPLGRCPVDHGWVSDYYNADNVRNCDLEGLNDLYFGPDNDYHTRDVIVEYLNVMLEMGVAGFRIDAAKHMWPSDLADIVNRLRRTIWNTKPYIYQEVIDRTSHEAVKATEYYDIGSVTEFKYADEVFGIGAASKAAVWFSGFGEEWGLMPRDKALVFIDNHDNQRNHGGGGNVLTYKMPYEYKKAIAFMLAWDYGVTRVMSSYDFIDTDQGPPADLYGNTRGPRINSDTTCSGGWICEHRWRQIRNMACFRNAAKGHPVQNWWDNGHNQIAFSRGGKAFFVLNNEPHELSRTLFTGLPPGIYCDVISGDPTASGCTGSVVAVDGAGMANFDIYAGEDPMLAIHVGAKAGSGGGKCNA</sequence>
<dbReference type="Gene3D" id="3.20.20.80">
    <property type="entry name" value="Glycosidases"/>
    <property type="match status" value="1"/>
</dbReference>
<dbReference type="SMART" id="SM00642">
    <property type="entry name" value="Aamy"/>
    <property type="match status" value="1"/>
</dbReference>
<dbReference type="InterPro" id="IPR006046">
    <property type="entry name" value="Alpha_amylase"/>
</dbReference>
<keyword evidence="9" id="KW-0868">Chloride</keyword>
<dbReference type="EC" id="3.2.1.1" evidence="5 13"/>
<dbReference type="GO" id="GO:0046872">
    <property type="term" value="F:metal ion binding"/>
    <property type="evidence" value="ECO:0007669"/>
    <property type="project" value="UniProtKB-KW"/>
</dbReference>
<dbReference type="RefSeq" id="XP_011670074.2">
    <property type="nucleotide sequence ID" value="XM_011671772.2"/>
</dbReference>
<dbReference type="OrthoDB" id="550577at2759"/>
<dbReference type="GeneID" id="581100"/>
<dbReference type="InParanoid" id="A0A7M7HF24"/>
<dbReference type="AlphaFoldDB" id="A0A7M7HF24"/>
<dbReference type="CDD" id="cd11317">
    <property type="entry name" value="AmyAc_bac_euk_AmyA"/>
    <property type="match status" value="1"/>
</dbReference>
<dbReference type="PRINTS" id="PR00110">
    <property type="entry name" value="ALPHAAMYLASE"/>
</dbReference>
<evidence type="ECO:0000256" key="12">
    <source>
        <dbReference type="RuleBase" id="RU003615"/>
    </source>
</evidence>
<dbReference type="FunCoup" id="A0A7M7HF24">
    <property type="interactions" value="235"/>
</dbReference>
<dbReference type="InterPro" id="IPR006047">
    <property type="entry name" value="GH13_cat_dom"/>
</dbReference>
<dbReference type="OMA" id="TFVDNWD"/>
<dbReference type="PANTHER" id="PTHR43447">
    <property type="entry name" value="ALPHA-AMYLASE"/>
    <property type="match status" value="1"/>
</dbReference>
<evidence type="ECO:0000259" key="14">
    <source>
        <dbReference type="SMART" id="SM00632"/>
    </source>
</evidence>
<reference evidence="16" key="2">
    <citation type="submission" date="2021-01" db="UniProtKB">
        <authorList>
            <consortium name="EnsemblMetazoa"/>
        </authorList>
    </citation>
    <scope>IDENTIFICATION</scope>
</reference>
<evidence type="ECO:0000259" key="15">
    <source>
        <dbReference type="SMART" id="SM00642"/>
    </source>
</evidence>
<feature type="domain" description="Alpha-amylase C-terminal" evidence="14">
    <location>
        <begin position="394"/>
        <end position="481"/>
    </location>
</feature>
<keyword evidence="6" id="KW-0479">Metal-binding</keyword>
<dbReference type="Pfam" id="PF00128">
    <property type="entry name" value="Alpha-amylase"/>
    <property type="match status" value="1"/>
</dbReference>
<feature type="domain" description="Glycosyl hydrolase family 13 catalytic" evidence="15">
    <location>
        <begin position="19"/>
        <end position="385"/>
    </location>
</feature>
<evidence type="ECO:0000313" key="17">
    <source>
        <dbReference type="Proteomes" id="UP000007110"/>
    </source>
</evidence>
<keyword evidence="7 13" id="KW-0378">Hydrolase</keyword>
<evidence type="ECO:0000256" key="9">
    <source>
        <dbReference type="ARBA" id="ARBA00023214"/>
    </source>
</evidence>
<dbReference type="GO" id="GO:0004556">
    <property type="term" value="F:alpha-amylase activity"/>
    <property type="evidence" value="ECO:0000318"/>
    <property type="project" value="GO_Central"/>
</dbReference>
<dbReference type="InterPro" id="IPR006048">
    <property type="entry name" value="A-amylase/branching_C"/>
</dbReference>
<dbReference type="SUPFAM" id="SSF51445">
    <property type="entry name" value="(Trans)glycosidases"/>
    <property type="match status" value="1"/>
</dbReference>
<evidence type="ECO:0000256" key="10">
    <source>
        <dbReference type="ARBA" id="ARBA00023277"/>
    </source>
</evidence>
<dbReference type="GO" id="GO:0005615">
    <property type="term" value="C:extracellular space"/>
    <property type="evidence" value="ECO:0000318"/>
    <property type="project" value="GO_Central"/>
</dbReference>
<evidence type="ECO:0000256" key="3">
    <source>
        <dbReference type="ARBA" id="ARBA00001923"/>
    </source>
</evidence>
<dbReference type="Gene3D" id="2.60.40.1180">
    <property type="entry name" value="Golgi alpha-mannosidase II"/>
    <property type="match status" value="1"/>
</dbReference>
<dbReference type="GO" id="GO:0005975">
    <property type="term" value="P:carbohydrate metabolic process"/>
    <property type="evidence" value="ECO:0000318"/>
    <property type="project" value="GO_Central"/>
</dbReference>
<comment type="cofactor">
    <cofactor evidence="2">
        <name>Ca(2+)</name>
        <dbReference type="ChEBI" id="CHEBI:29108"/>
    </cofactor>
</comment>
<evidence type="ECO:0000256" key="7">
    <source>
        <dbReference type="ARBA" id="ARBA00022801"/>
    </source>
</evidence>
<name>A0A7M7HF24_STRPU</name>
<comment type="cofactor">
    <cofactor evidence="3">
        <name>chloride</name>
        <dbReference type="ChEBI" id="CHEBI:17996"/>
    </cofactor>
</comment>
<evidence type="ECO:0000256" key="6">
    <source>
        <dbReference type="ARBA" id="ARBA00022723"/>
    </source>
</evidence>
<dbReference type="EnsemblMetazoa" id="XM_011671772">
    <property type="protein sequence ID" value="XP_011670074"/>
    <property type="gene ID" value="LOC581100"/>
</dbReference>
<proteinExistence type="inferred from homology"/>
<keyword evidence="10 13" id="KW-0119">Carbohydrate metabolism</keyword>
<evidence type="ECO:0000256" key="4">
    <source>
        <dbReference type="ARBA" id="ARBA00008061"/>
    </source>
</evidence>
<dbReference type="InterPro" id="IPR031319">
    <property type="entry name" value="A-amylase_C"/>
</dbReference>
<comment type="catalytic activity">
    <reaction evidence="1 13">
        <text>Endohydrolysis of (1-&gt;4)-alpha-D-glucosidic linkages in polysaccharides containing three or more (1-&gt;4)-alpha-linked D-glucose units.</text>
        <dbReference type="EC" id="3.2.1.1"/>
    </reaction>
</comment>
<dbReference type="KEGG" id="spu:581100"/>
<dbReference type="Pfam" id="PF02806">
    <property type="entry name" value="Alpha-amylase_C"/>
    <property type="match status" value="1"/>
</dbReference>
<dbReference type="InterPro" id="IPR017853">
    <property type="entry name" value="GH"/>
</dbReference>
<evidence type="ECO:0000256" key="8">
    <source>
        <dbReference type="ARBA" id="ARBA00022837"/>
    </source>
</evidence>
<dbReference type="InterPro" id="IPR013780">
    <property type="entry name" value="Glyco_hydro_b"/>
</dbReference>
<evidence type="ECO:0000256" key="13">
    <source>
        <dbReference type="RuleBase" id="RU361134"/>
    </source>
</evidence>
<evidence type="ECO:0000256" key="2">
    <source>
        <dbReference type="ARBA" id="ARBA00001913"/>
    </source>
</evidence>
<protein>
    <recommendedName>
        <fullName evidence="5 13">Alpha-amylase</fullName>
        <ecNumber evidence="5 13">3.2.1.1</ecNumber>
    </recommendedName>
</protein>
<dbReference type="Proteomes" id="UP000007110">
    <property type="component" value="Unassembled WGS sequence"/>
</dbReference>
<dbReference type="SUPFAM" id="SSF51011">
    <property type="entry name" value="Glycosyl hydrolase domain"/>
    <property type="match status" value="1"/>
</dbReference>
<reference evidence="17" key="1">
    <citation type="submission" date="2015-02" db="EMBL/GenBank/DDBJ databases">
        <title>Genome sequencing for Strongylocentrotus purpuratus.</title>
        <authorList>
            <person name="Murali S."/>
            <person name="Liu Y."/>
            <person name="Vee V."/>
            <person name="English A."/>
            <person name="Wang M."/>
            <person name="Skinner E."/>
            <person name="Han Y."/>
            <person name="Muzny D.M."/>
            <person name="Worley K.C."/>
            <person name="Gibbs R.A."/>
        </authorList>
    </citation>
    <scope>NUCLEOTIDE SEQUENCE</scope>
</reference>
<keyword evidence="8" id="KW-0106">Calcium</keyword>
<dbReference type="SMART" id="SM00632">
    <property type="entry name" value="Aamy_C"/>
    <property type="match status" value="1"/>
</dbReference>
<evidence type="ECO:0000313" key="16">
    <source>
        <dbReference type="EnsemblMetazoa" id="XP_011670074"/>
    </source>
</evidence>
<organism evidence="16 17">
    <name type="scientific">Strongylocentrotus purpuratus</name>
    <name type="common">Purple sea urchin</name>
    <dbReference type="NCBI Taxonomy" id="7668"/>
    <lineage>
        <taxon>Eukaryota</taxon>
        <taxon>Metazoa</taxon>
        <taxon>Echinodermata</taxon>
        <taxon>Eleutherozoa</taxon>
        <taxon>Echinozoa</taxon>
        <taxon>Echinoidea</taxon>
        <taxon>Euechinoidea</taxon>
        <taxon>Echinacea</taxon>
        <taxon>Camarodonta</taxon>
        <taxon>Echinidea</taxon>
        <taxon>Strongylocentrotidae</taxon>
        <taxon>Strongylocentrotus</taxon>
    </lineage>
</organism>
<evidence type="ECO:0000256" key="11">
    <source>
        <dbReference type="ARBA" id="ARBA00023295"/>
    </source>
</evidence>
<keyword evidence="11 13" id="KW-0326">Glycosidase</keyword>